<organism evidence="2 3">
    <name type="scientific">Staurois parvus</name>
    <dbReference type="NCBI Taxonomy" id="386267"/>
    <lineage>
        <taxon>Eukaryota</taxon>
        <taxon>Metazoa</taxon>
        <taxon>Chordata</taxon>
        <taxon>Craniata</taxon>
        <taxon>Vertebrata</taxon>
        <taxon>Euteleostomi</taxon>
        <taxon>Amphibia</taxon>
        <taxon>Batrachia</taxon>
        <taxon>Anura</taxon>
        <taxon>Neobatrachia</taxon>
        <taxon>Ranoidea</taxon>
        <taxon>Ranidae</taxon>
        <taxon>Staurois</taxon>
    </lineage>
</organism>
<evidence type="ECO:0000313" key="2">
    <source>
        <dbReference type="EMBL" id="CAI9553118.1"/>
    </source>
</evidence>
<keyword evidence="3" id="KW-1185">Reference proteome</keyword>
<proteinExistence type="predicted"/>
<protein>
    <submittedName>
        <fullName evidence="2">Uncharacterized protein</fullName>
    </submittedName>
</protein>
<gene>
    <name evidence="2" type="ORF">SPARVUS_LOCUS3990781</name>
</gene>
<feature type="non-terminal residue" evidence="2">
    <location>
        <position position="1"/>
    </location>
</feature>
<dbReference type="Proteomes" id="UP001162483">
    <property type="component" value="Unassembled WGS sequence"/>
</dbReference>
<evidence type="ECO:0000313" key="3">
    <source>
        <dbReference type="Proteomes" id="UP001162483"/>
    </source>
</evidence>
<reference evidence="2" key="1">
    <citation type="submission" date="2023-05" db="EMBL/GenBank/DDBJ databases">
        <authorList>
            <person name="Stuckert A."/>
        </authorList>
    </citation>
    <scope>NUCLEOTIDE SEQUENCE</scope>
</reference>
<dbReference type="EMBL" id="CATNWA010006977">
    <property type="protein sequence ID" value="CAI9553118.1"/>
    <property type="molecule type" value="Genomic_DNA"/>
</dbReference>
<comment type="caution">
    <text evidence="2">The sequence shown here is derived from an EMBL/GenBank/DDBJ whole genome shotgun (WGS) entry which is preliminary data.</text>
</comment>
<sequence length="78" mass="8527">VGRTRIKGTSKGPTRTPEPENIGVCRVRGRPECLCGNAWSGETGYRELKGSEETGCIVTAEVLARPDYSECRVQTDQI</sequence>
<name>A0ABN9BZE8_9NEOB</name>
<evidence type="ECO:0000256" key="1">
    <source>
        <dbReference type="SAM" id="MobiDB-lite"/>
    </source>
</evidence>
<accession>A0ABN9BZE8</accession>
<feature type="region of interest" description="Disordered" evidence="1">
    <location>
        <begin position="1"/>
        <end position="22"/>
    </location>
</feature>